<accession>A0A7G5XHG4</accession>
<dbReference type="Proteomes" id="UP000515344">
    <property type="component" value="Chromosome"/>
</dbReference>
<keyword evidence="1" id="KW-0472">Membrane</keyword>
<dbReference type="PANTHER" id="PTHR40940">
    <property type="entry name" value="PROTEIN BATD-RELATED"/>
    <property type="match status" value="1"/>
</dbReference>
<name>A0A7G5XHG4_9BACT</name>
<gene>
    <name evidence="2" type="ORF">H4075_01575</name>
</gene>
<dbReference type="PANTHER" id="PTHR40940:SF2">
    <property type="entry name" value="BATD"/>
    <property type="match status" value="1"/>
</dbReference>
<evidence type="ECO:0000313" key="2">
    <source>
        <dbReference type="EMBL" id="QNA44917.1"/>
    </source>
</evidence>
<dbReference type="KEGG" id="lacs:H4075_01575"/>
<sequence>MLQRPLYMFWVMTFLLLSFCTAAQVKLSVIPSKTVVQQNENFQLQFVVEGASQIDDFTPPSFRNFEQMSGFDQTNGWTWVNGSLSEYITYTITLRPKIKGRLPIASAIVKAKGKIATSSPIVIFVKEAGSIKQVEEERPDYYLMPNENLKDKVAKNLFIKATIDKHSCYVGEPVLATFKLFTRLDSESKIVKRPSLNGFSVVDMEQPETGIFSKEMYNGKLYNCYLIRKVQLFPLQSGQLIIEPVEVENLVRMIRARARSTKETNTWLDAVMEKVKEEEYSNGDVIQETIILKSDSLKVNVLDLPEKNKPASFDGAVGNFSMEASLLNKTIAANDYATLRVVIKGKGNLPMITAPTVHWPSGVDSFDAKLSEEIDKHNAPISGTKTFDIPFAVSKAGLFTIPKINFTYFDEQSKTYHTLSSDSLQLNVTAAVKRKTPVFHDEPIVKEGLPRWVWVASVGSGLLVLIVGIFFVQHKKEQKAKASIVVPQQQVEEELQPQKTMDAYLQPAAYVLQGLHPKQFYTLLMQGVQDFLIERLDLQTKNISNTQLVQALQQKNWPDLATQFQELVQACELAVFSPMEITDDRELLMQQSKELLQEVDKRS</sequence>
<evidence type="ECO:0000313" key="3">
    <source>
        <dbReference type="Proteomes" id="UP000515344"/>
    </source>
</evidence>
<proteinExistence type="predicted"/>
<dbReference type="InterPro" id="IPR025738">
    <property type="entry name" value="BatD"/>
</dbReference>
<reference evidence="3" key="1">
    <citation type="submission" date="2020-08" db="EMBL/GenBank/DDBJ databases">
        <title>Lacibacter sp. S13-6-6 genome sequencing.</title>
        <authorList>
            <person name="Jin L."/>
        </authorList>
    </citation>
    <scope>NUCLEOTIDE SEQUENCE [LARGE SCALE GENOMIC DNA]</scope>
    <source>
        <strain evidence="3">S13-6-6</strain>
    </source>
</reference>
<keyword evidence="1" id="KW-1133">Transmembrane helix</keyword>
<dbReference type="EMBL" id="CP060007">
    <property type="protein sequence ID" value="QNA44917.1"/>
    <property type="molecule type" value="Genomic_DNA"/>
</dbReference>
<evidence type="ECO:0000256" key="1">
    <source>
        <dbReference type="SAM" id="Phobius"/>
    </source>
</evidence>
<keyword evidence="1" id="KW-0812">Transmembrane</keyword>
<dbReference type="RefSeq" id="WP_182803517.1">
    <property type="nucleotide sequence ID" value="NZ_CP060007.1"/>
</dbReference>
<protein>
    <submittedName>
        <fullName evidence="2">Protein BatD</fullName>
    </submittedName>
</protein>
<dbReference type="AlphaFoldDB" id="A0A7G5XHG4"/>
<dbReference type="Pfam" id="PF13584">
    <property type="entry name" value="BatD"/>
    <property type="match status" value="2"/>
</dbReference>
<keyword evidence="3" id="KW-1185">Reference proteome</keyword>
<organism evidence="2 3">
    <name type="scientific">Lacibacter sediminis</name>
    <dbReference type="NCBI Taxonomy" id="2760713"/>
    <lineage>
        <taxon>Bacteria</taxon>
        <taxon>Pseudomonadati</taxon>
        <taxon>Bacteroidota</taxon>
        <taxon>Chitinophagia</taxon>
        <taxon>Chitinophagales</taxon>
        <taxon>Chitinophagaceae</taxon>
        <taxon>Lacibacter</taxon>
    </lineage>
</organism>
<feature type="transmembrane region" description="Helical" evidence="1">
    <location>
        <begin position="452"/>
        <end position="472"/>
    </location>
</feature>